<feature type="non-terminal residue" evidence="3">
    <location>
        <position position="1"/>
    </location>
</feature>
<evidence type="ECO:0000259" key="2">
    <source>
        <dbReference type="Pfam" id="PF01494"/>
    </source>
</evidence>
<dbReference type="GO" id="GO:0071949">
    <property type="term" value="F:FAD binding"/>
    <property type="evidence" value="ECO:0007669"/>
    <property type="project" value="InterPro"/>
</dbReference>
<dbReference type="PANTHER" id="PTHR43476">
    <property type="entry name" value="3-(3-HYDROXY-PHENYL)PROPIONATE/3-HYDROXYCINNAMIC ACID HYDROXYLASE"/>
    <property type="match status" value="1"/>
</dbReference>
<dbReference type="InterPro" id="IPR002938">
    <property type="entry name" value="FAD-bd"/>
</dbReference>
<feature type="domain" description="FAD-binding" evidence="2">
    <location>
        <begin position="3"/>
        <end position="321"/>
    </location>
</feature>
<reference evidence="3" key="1">
    <citation type="submission" date="2018-05" db="EMBL/GenBank/DDBJ databases">
        <authorList>
            <person name="Lanie J.A."/>
            <person name="Ng W.-L."/>
            <person name="Kazmierczak K.M."/>
            <person name="Andrzejewski T.M."/>
            <person name="Davidsen T.M."/>
            <person name="Wayne K.J."/>
            <person name="Tettelin H."/>
            <person name="Glass J.I."/>
            <person name="Rusch D."/>
            <person name="Podicherti R."/>
            <person name="Tsui H.-C.T."/>
            <person name="Winkler M.E."/>
        </authorList>
    </citation>
    <scope>NUCLEOTIDE SEQUENCE</scope>
</reference>
<dbReference type="Pfam" id="PF01494">
    <property type="entry name" value="FAD_binding_3"/>
    <property type="match status" value="1"/>
</dbReference>
<dbReference type="InterPro" id="IPR036188">
    <property type="entry name" value="FAD/NAD-bd_sf"/>
</dbReference>
<proteinExistence type="predicted"/>
<dbReference type="InterPro" id="IPR050631">
    <property type="entry name" value="PheA/TfdB_FAD_monoxygenase"/>
</dbReference>
<accession>A0A381NYR6</accession>
<dbReference type="EMBL" id="UINC01000659">
    <property type="protein sequence ID" value="SUZ59048.1"/>
    <property type="molecule type" value="Genomic_DNA"/>
</dbReference>
<dbReference type="AlphaFoldDB" id="A0A381NYR6"/>
<dbReference type="GO" id="GO:0008688">
    <property type="term" value="F:3-(3-hydroxyphenyl)propionate hydroxylase activity"/>
    <property type="evidence" value="ECO:0007669"/>
    <property type="project" value="TreeGrafter"/>
</dbReference>
<dbReference type="Gene3D" id="3.30.70.2450">
    <property type="match status" value="1"/>
</dbReference>
<dbReference type="SUPFAM" id="SSF51905">
    <property type="entry name" value="FAD/NAD(P)-binding domain"/>
    <property type="match status" value="1"/>
</dbReference>
<organism evidence="3">
    <name type="scientific">marine metagenome</name>
    <dbReference type="NCBI Taxonomy" id="408172"/>
    <lineage>
        <taxon>unclassified sequences</taxon>
        <taxon>metagenomes</taxon>
        <taxon>ecological metagenomes</taxon>
    </lineage>
</organism>
<evidence type="ECO:0000256" key="1">
    <source>
        <dbReference type="ARBA" id="ARBA00023002"/>
    </source>
</evidence>
<dbReference type="PRINTS" id="PR00420">
    <property type="entry name" value="RNGMNOXGNASE"/>
</dbReference>
<protein>
    <recommendedName>
        <fullName evidence="2">FAD-binding domain-containing protein</fullName>
    </recommendedName>
</protein>
<sequence>VPQVAVIGCGPVGALLANLLGVAGVETSVHEASLDTYPFPRACHLDAEIMRIFQGAGLTDQVARLVEPSLGMEFVDADGTRLFTYEDFERSPILGWSEDYVFQQPLLDRALREGLERFPSVELILGSEVSDPNSIDAQFVVACDGAASATRRGLGIGLTDWGFDQYWLVVDLMFDDDPDLPSVIQQVCDPKRPVTYVPSAHGHYRWEFRLMEGENHEEFEEHQRVRELLRPWIPDDAGEIVRAAAYRFHAVVAERWRDGRFFLAGDSAHQMPPFIGQGMCSGIRDAANLAWKLKSVLQHGAPERLLDSYEMERRSHVERCIAMSIEAGRIVSGHVAEFPAPDVNEAERWSRLPPITEGIFSSGVDDRIGHQARQPRVLVNGTPLLLDDVGGSDWYLLSRVPHQTGSWCQTVLVDDLVDPDGGLDLLLAGRAAVLIRPDRYVFGSANEESIGELVDAAERQVWGGVS</sequence>
<dbReference type="PANTHER" id="PTHR43476:SF3">
    <property type="entry name" value="FAD-BINDING MONOOXYGENASE"/>
    <property type="match status" value="1"/>
</dbReference>
<gene>
    <name evidence="3" type="ORF">METZ01_LOCUS11902</name>
</gene>
<keyword evidence="1" id="KW-0560">Oxidoreductase</keyword>
<dbReference type="NCBIfam" id="NF004829">
    <property type="entry name" value="PRK06183.1-3"/>
    <property type="match status" value="1"/>
</dbReference>
<dbReference type="Gene3D" id="3.50.50.60">
    <property type="entry name" value="FAD/NAD(P)-binding domain"/>
    <property type="match status" value="1"/>
</dbReference>
<name>A0A381NYR6_9ZZZZ</name>
<evidence type="ECO:0000313" key="3">
    <source>
        <dbReference type="EMBL" id="SUZ59048.1"/>
    </source>
</evidence>
<dbReference type="GO" id="GO:0019622">
    <property type="term" value="P:3-(3-hydroxy)phenylpropionate catabolic process"/>
    <property type="evidence" value="ECO:0007669"/>
    <property type="project" value="TreeGrafter"/>
</dbReference>